<sequence>PGTVSIKDEEAFINRHLNKNISIIIYGKNANDDSIFKKYEQLVKLGFNSVFVYTGGIFKMVVIARYLWKR</sequence>
<evidence type="ECO:0000313" key="2">
    <source>
        <dbReference type="EMBL" id="GAI73257.1"/>
    </source>
</evidence>
<protein>
    <submittedName>
        <fullName evidence="2">Uncharacterized protein</fullName>
    </submittedName>
</protein>
<dbReference type="EMBL" id="BARW01012726">
    <property type="protein sequence ID" value="GAI73257.1"/>
    <property type="molecule type" value="Genomic_DNA"/>
</dbReference>
<feature type="non-terminal residue" evidence="2">
    <location>
        <position position="1"/>
    </location>
</feature>
<proteinExistence type="predicted"/>
<accession>X1QXE4</accession>
<comment type="caution">
    <text evidence="2">The sequence shown here is derived from an EMBL/GenBank/DDBJ whole genome shotgun (WGS) entry which is preliminary data.</text>
</comment>
<keyword evidence="1" id="KW-0812">Transmembrane</keyword>
<feature type="transmembrane region" description="Helical" evidence="1">
    <location>
        <begin position="50"/>
        <end position="68"/>
    </location>
</feature>
<reference evidence="2" key="1">
    <citation type="journal article" date="2014" name="Front. Microbiol.">
        <title>High frequency of phylogenetically diverse reductive dehalogenase-homologous genes in deep subseafloor sedimentary metagenomes.</title>
        <authorList>
            <person name="Kawai M."/>
            <person name="Futagami T."/>
            <person name="Toyoda A."/>
            <person name="Takaki Y."/>
            <person name="Nishi S."/>
            <person name="Hori S."/>
            <person name="Arai W."/>
            <person name="Tsubouchi T."/>
            <person name="Morono Y."/>
            <person name="Uchiyama I."/>
            <person name="Ito T."/>
            <person name="Fujiyama A."/>
            <person name="Inagaki F."/>
            <person name="Takami H."/>
        </authorList>
    </citation>
    <scope>NUCLEOTIDE SEQUENCE</scope>
    <source>
        <strain evidence="2">Expedition CK06-06</strain>
    </source>
</reference>
<organism evidence="2">
    <name type="scientific">marine sediment metagenome</name>
    <dbReference type="NCBI Taxonomy" id="412755"/>
    <lineage>
        <taxon>unclassified sequences</taxon>
        <taxon>metagenomes</taxon>
        <taxon>ecological metagenomes</taxon>
    </lineage>
</organism>
<evidence type="ECO:0000256" key="1">
    <source>
        <dbReference type="SAM" id="Phobius"/>
    </source>
</evidence>
<dbReference type="AlphaFoldDB" id="X1QXE4"/>
<gene>
    <name evidence="2" type="ORF">S12H4_23797</name>
</gene>
<name>X1QXE4_9ZZZZ</name>
<keyword evidence="1" id="KW-1133">Transmembrane helix</keyword>
<keyword evidence="1" id="KW-0472">Membrane</keyword>